<keyword evidence="1" id="KW-0175">Coiled coil</keyword>
<name>A0A6C0B9Q4_9ZZZZ</name>
<feature type="coiled-coil region" evidence="1">
    <location>
        <begin position="155"/>
        <end position="207"/>
    </location>
</feature>
<accession>A0A6C0B9Q4</accession>
<protein>
    <submittedName>
        <fullName evidence="2">Uncharacterized protein</fullName>
    </submittedName>
</protein>
<evidence type="ECO:0000313" key="2">
    <source>
        <dbReference type="EMBL" id="QHS88975.1"/>
    </source>
</evidence>
<evidence type="ECO:0000256" key="1">
    <source>
        <dbReference type="SAM" id="Coils"/>
    </source>
</evidence>
<dbReference type="EMBL" id="MN739104">
    <property type="protein sequence ID" value="QHS88975.1"/>
    <property type="molecule type" value="Genomic_DNA"/>
</dbReference>
<organism evidence="2">
    <name type="scientific">viral metagenome</name>
    <dbReference type="NCBI Taxonomy" id="1070528"/>
    <lineage>
        <taxon>unclassified sequences</taxon>
        <taxon>metagenomes</taxon>
        <taxon>organismal metagenomes</taxon>
    </lineage>
</organism>
<reference evidence="2" key="1">
    <citation type="journal article" date="2020" name="Nature">
        <title>Giant virus diversity and host interactions through global metagenomics.</title>
        <authorList>
            <person name="Schulz F."/>
            <person name="Roux S."/>
            <person name="Paez-Espino D."/>
            <person name="Jungbluth S."/>
            <person name="Walsh D.A."/>
            <person name="Denef V.J."/>
            <person name="McMahon K.D."/>
            <person name="Konstantinidis K.T."/>
            <person name="Eloe-Fadrosh E.A."/>
            <person name="Kyrpides N.C."/>
            <person name="Woyke T."/>
        </authorList>
    </citation>
    <scope>NUCLEOTIDE SEQUENCE</scope>
    <source>
        <strain evidence="2">GVMAG-M-3300010158-59</strain>
    </source>
</reference>
<sequence length="241" mass="28250">MAARLIDMSRQTCNYCKALGHRIHAMDPYGTYLCSETGERILACPVLIGKQLADFPPLANSVLTPEAASWTASVTTKISSSISVAVKERKEKEHAAWLQQKEEKKMHREQRHSHKMQNKYGPRWHWIVEKTEEDCETADQLRCHDEKEADRIIEQMELRSELREEEAEKRLAEREAARQARRATMTKEELEEDNAQEMDEMSDWLDSHSGDWYNSFRIRQEGELREKALYEKNGWVWHKGC</sequence>
<proteinExistence type="predicted"/>
<dbReference type="AlphaFoldDB" id="A0A6C0B9Q4"/>